<evidence type="ECO:0000313" key="4">
    <source>
        <dbReference type="EMBL" id="ECX6034255.1"/>
    </source>
</evidence>
<gene>
    <name evidence="4" type="ORF">ATT75_15980</name>
</gene>
<feature type="region of interest" description="Disordered" evidence="1">
    <location>
        <begin position="80"/>
        <end position="141"/>
    </location>
</feature>
<keyword evidence="2" id="KW-1133">Transmembrane helix</keyword>
<protein>
    <submittedName>
        <fullName evidence="4">Uncharacterized protein</fullName>
    </submittedName>
</protein>
<proteinExistence type="predicted"/>
<evidence type="ECO:0000256" key="2">
    <source>
        <dbReference type="SAM" id="Phobius"/>
    </source>
</evidence>
<sequence>MKHLLLIISLTGGFLSFNSFAADCPAGIKLPIATYDKYYSVPIPNSNGLFDRFVNINGCEYKAMGSTYYDDSFITSDSFESTGKPAKPGSVLVGSSEDKPGSGDSDDSDTSDTKPDNPDVKLPPPDVKPPEPEKPDSSAVSHISQTLSSISRLSPDSLYTSFIISYDYSATPEDNQKVAQAFLSKLSNVTPPSYYAVDHIKSMMDDWQKSYSYMRPSDAGPYLLWHASKFVDGEHRYLGSVVLAVDTCTYDVTDGAVGDDGRPVYHPEISHQCADKRTDIDIHDPDYASLNDYKHGVTRCMRNPDDSSCHSSDSSSGDSGSQGGHPSTNEPSSCPSGQFNIPGMGCMPVQCPQGQHPVAGVTSSDFPVCLDDGDSGGKPDSCPSGSHHVPGAPAGSCTTDFNPNPGTGGGSGSGSTDSNDNGDVVAAINAFHADNNKNHNELMDDLNKKPADPDYTGMEGEFSSMVGGAMSGIMDSVKSAWDTGKTAFGEGLSGIDSMLPDIKTSFDLPPGFEAASTGRCIPVVLDFDIKLVGIPDYHFHAVGTQVCLLYDKYIRPVLNFCMVILSFFVIHRLLIRSAEFLTDGRH</sequence>
<organism evidence="4">
    <name type="scientific">Salmonella enterica subsp. enterica serovar Panama</name>
    <dbReference type="NCBI Taxonomy" id="29472"/>
    <lineage>
        <taxon>Bacteria</taxon>
        <taxon>Pseudomonadati</taxon>
        <taxon>Pseudomonadota</taxon>
        <taxon>Gammaproteobacteria</taxon>
        <taxon>Enterobacterales</taxon>
        <taxon>Enterobacteriaceae</taxon>
        <taxon>Salmonella</taxon>
    </lineage>
</organism>
<evidence type="ECO:0000256" key="1">
    <source>
        <dbReference type="SAM" id="MobiDB-lite"/>
    </source>
</evidence>
<keyword evidence="2" id="KW-0812">Transmembrane</keyword>
<feature type="chain" id="PRO_5026331380" evidence="3">
    <location>
        <begin position="22"/>
        <end position="586"/>
    </location>
</feature>
<feature type="signal peptide" evidence="3">
    <location>
        <begin position="1"/>
        <end position="21"/>
    </location>
</feature>
<feature type="compositionally biased region" description="Low complexity" evidence="1">
    <location>
        <begin position="309"/>
        <end position="327"/>
    </location>
</feature>
<dbReference type="EMBL" id="AAKZQX010000024">
    <property type="protein sequence ID" value="ECX6034255.1"/>
    <property type="molecule type" value="Genomic_DNA"/>
</dbReference>
<feature type="region of interest" description="Disordered" evidence="1">
    <location>
        <begin position="370"/>
        <end position="422"/>
    </location>
</feature>
<feature type="transmembrane region" description="Helical" evidence="2">
    <location>
        <begin position="557"/>
        <end position="575"/>
    </location>
</feature>
<keyword evidence="2" id="KW-0472">Membrane</keyword>
<dbReference type="AlphaFoldDB" id="A0A619AEI9"/>
<evidence type="ECO:0000256" key="3">
    <source>
        <dbReference type="SAM" id="SignalP"/>
    </source>
</evidence>
<comment type="caution">
    <text evidence="4">The sequence shown here is derived from an EMBL/GenBank/DDBJ whole genome shotgun (WGS) entry which is preliminary data.</text>
</comment>
<accession>A0A619AEI9</accession>
<name>A0A619AEI9_SALET</name>
<keyword evidence="3" id="KW-0732">Signal</keyword>
<feature type="region of interest" description="Disordered" evidence="1">
    <location>
        <begin position="304"/>
        <end position="336"/>
    </location>
</feature>
<reference evidence="4" key="1">
    <citation type="submission" date="2018-07" db="EMBL/GenBank/DDBJ databases">
        <authorList>
            <consortium name="PulseNet: The National Subtyping Network for Foodborne Disease Surveillance"/>
            <person name="Tarr C.L."/>
            <person name="Trees E."/>
            <person name="Katz L.S."/>
            <person name="Carleton-Romer H.A."/>
            <person name="Stroika S."/>
            <person name="Kucerova Z."/>
            <person name="Roache K.F."/>
            <person name="Sabol A.L."/>
            <person name="Besser J."/>
            <person name="Gerner-Smidt P."/>
        </authorList>
    </citation>
    <scope>NUCLEOTIDE SEQUENCE</scope>
    <source>
        <strain evidence="4">PNUSAS001246</strain>
    </source>
</reference>